<dbReference type="PANTHER" id="PTHR42743">
    <property type="entry name" value="AMINO-ACID AMINOTRANSFERASE"/>
    <property type="match status" value="1"/>
</dbReference>
<dbReference type="EMBL" id="FQZE01000007">
    <property type="protein sequence ID" value="SHI87153.1"/>
    <property type="molecule type" value="Genomic_DNA"/>
</dbReference>
<evidence type="ECO:0000256" key="4">
    <source>
        <dbReference type="ARBA" id="ARBA00012874"/>
    </source>
</evidence>
<organism evidence="13 14">
    <name type="scientific">Tangfeifania diversioriginum</name>
    <dbReference type="NCBI Taxonomy" id="1168035"/>
    <lineage>
        <taxon>Bacteria</taxon>
        <taxon>Pseudomonadati</taxon>
        <taxon>Bacteroidota</taxon>
        <taxon>Bacteroidia</taxon>
        <taxon>Marinilabiliales</taxon>
        <taxon>Prolixibacteraceae</taxon>
        <taxon>Tangfeifania</taxon>
    </lineage>
</organism>
<dbReference type="GO" id="GO:0046416">
    <property type="term" value="P:D-amino acid metabolic process"/>
    <property type="evidence" value="ECO:0007669"/>
    <property type="project" value="InterPro"/>
</dbReference>
<dbReference type="STRING" id="1168035.SAMN05444280_10765"/>
<evidence type="ECO:0000256" key="7">
    <source>
        <dbReference type="ARBA" id="ARBA00022679"/>
    </source>
</evidence>
<evidence type="ECO:0000256" key="5">
    <source>
        <dbReference type="ARBA" id="ARBA00021779"/>
    </source>
</evidence>
<dbReference type="Gene3D" id="3.30.470.10">
    <property type="match status" value="1"/>
</dbReference>
<reference evidence="13 14" key="1">
    <citation type="submission" date="2016-11" db="EMBL/GenBank/DDBJ databases">
        <authorList>
            <person name="Jaros S."/>
            <person name="Januszkiewicz K."/>
            <person name="Wedrychowicz H."/>
        </authorList>
    </citation>
    <scope>NUCLEOTIDE SEQUENCE [LARGE SCALE GENOMIC DNA]</scope>
    <source>
        <strain evidence="13 14">DSM 27063</strain>
    </source>
</reference>
<dbReference type="InterPro" id="IPR005784">
    <property type="entry name" value="D_amino_transT"/>
</dbReference>
<evidence type="ECO:0000256" key="10">
    <source>
        <dbReference type="ARBA" id="ARBA00033316"/>
    </source>
</evidence>
<dbReference type="InterPro" id="IPR001544">
    <property type="entry name" value="Aminotrans_IV"/>
</dbReference>
<protein>
    <recommendedName>
        <fullName evidence="5">D-alanine aminotransferase</fullName>
        <ecNumber evidence="4">2.6.1.21</ecNumber>
    </recommendedName>
    <alternativeName>
        <fullName evidence="11">D-amino acid aminotransferase</fullName>
    </alternativeName>
    <alternativeName>
        <fullName evidence="9">D-amino acid transaminase</fullName>
    </alternativeName>
    <alternativeName>
        <fullName evidence="10">D-aspartate aminotransferase</fullName>
    </alternativeName>
</protein>
<name>A0A1M6EP01_9BACT</name>
<gene>
    <name evidence="13" type="ORF">SAMN05444280_10765</name>
</gene>
<dbReference type="FunFam" id="3.20.10.10:FF:000002">
    <property type="entry name" value="D-alanine aminotransferase"/>
    <property type="match status" value="1"/>
</dbReference>
<keyword evidence="14" id="KW-1185">Reference proteome</keyword>
<evidence type="ECO:0000313" key="14">
    <source>
        <dbReference type="Proteomes" id="UP000184050"/>
    </source>
</evidence>
<dbReference type="EC" id="2.6.1.21" evidence="4"/>
<comment type="subunit">
    <text evidence="3">Homodimer.</text>
</comment>
<keyword evidence="7" id="KW-0808">Transferase</keyword>
<dbReference type="PANTHER" id="PTHR42743:SF10">
    <property type="entry name" value="D-ALANINE AMINOTRANSFERASE"/>
    <property type="match status" value="1"/>
</dbReference>
<keyword evidence="6" id="KW-0032">Aminotransferase</keyword>
<evidence type="ECO:0000256" key="8">
    <source>
        <dbReference type="ARBA" id="ARBA00022898"/>
    </source>
</evidence>
<evidence type="ECO:0000256" key="9">
    <source>
        <dbReference type="ARBA" id="ARBA00030138"/>
    </source>
</evidence>
<dbReference type="InterPro" id="IPR043131">
    <property type="entry name" value="BCAT-like_N"/>
</dbReference>
<evidence type="ECO:0000256" key="11">
    <source>
        <dbReference type="ARBA" id="ARBA00033391"/>
    </source>
</evidence>
<keyword evidence="8" id="KW-0663">Pyridoxal phosphate</keyword>
<evidence type="ECO:0000256" key="12">
    <source>
        <dbReference type="ARBA" id="ARBA00047911"/>
    </source>
</evidence>
<dbReference type="Pfam" id="PF01063">
    <property type="entry name" value="Aminotran_4"/>
    <property type="match status" value="1"/>
</dbReference>
<evidence type="ECO:0000256" key="2">
    <source>
        <dbReference type="ARBA" id="ARBA00009320"/>
    </source>
</evidence>
<dbReference type="InterPro" id="IPR036038">
    <property type="entry name" value="Aminotransferase-like"/>
</dbReference>
<evidence type="ECO:0000313" key="13">
    <source>
        <dbReference type="EMBL" id="SHI87153.1"/>
    </source>
</evidence>
<dbReference type="OrthoDB" id="9805628at2"/>
<dbReference type="NCBIfam" id="TIGR01121">
    <property type="entry name" value="D_amino_aminoT"/>
    <property type="match status" value="1"/>
</dbReference>
<dbReference type="GO" id="GO:0008652">
    <property type="term" value="P:amino acid biosynthetic process"/>
    <property type="evidence" value="ECO:0007669"/>
    <property type="project" value="UniProtKB-ARBA"/>
</dbReference>
<dbReference type="InterPro" id="IPR050571">
    <property type="entry name" value="Class-IV_PLP-Dep_Aminotrnsfr"/>
</dbReference>
<dbReference type="RefSeq" id="WP_073167295.1">
    <property type="nucleotide sequence ID" value="NZ_FQZE01000007.1"/>
</dbReference>
<dbReference type="Proteomes" id="UP000184050">
    <property type="component" value="Unassembled WGS sequence"/>
</dbReference>
<dbReference type="GO" id="GO:0005829">
    <property type="term" value="C:cytosol"/>
    <property type="evidence" value="ECO:0007669"/>
    <property type="project" value="TreeGrafter"/>
</dbReference>
<dbReference type="SUPFAM" id="SSF56752">
    <property type="entry name" value="D-aminoacid aminotransferase-like PLP-dependent enzymes"/>
    <property type="match status" value="1"/>
</dbReference>
<evidence type="ECO:0000256" key="1">
    <source>
        <dbReference type="ARBA" id="ARBA00001933"/>
    </source>
</evidence>
<comment type="catalytic activity">
    <reaction evidence="12">
        <text>D-alanine + 2-oxoglutarate = D-glutamate + pyruvate</text>
        <dbReference type="Rhea" id="RHEA:15869"/>
        <dbReference type="ChEBI" id="CHEBI:15361"/>
        <dbReference type="ChEBI" id="CHEBI:16810"/>
        <dbReference type="ChEBI" id="CHEBI:29986"/>
        <dbReference type="ChEBI" id="CHEBI:57416"/>
        <dbReference type="EC" id="2.6.1.21"/>
    </reaction>
</comment>
<comment type="similarity">
    <text evidence="2">Belongs to the class-IV pyridoxal-phosphate-dependent aminotransferase family.</text>
</comment>
<dbReference type="Gene3D" id="3.20.10.10">
    <property type="entry name" value="D-amino Acid Aminotransferase, subunit A, domain 2"/>
    <property type="match status" value="1"/>
</dbReference>
<accession>A0A1M6EP01</accession>
<sequence length="280" mass="31631">MSNTVYLNGKFVPEEEARISPNDRGFLFADGVYEVIKYYNGKPFRYANHIERLERSLREIRIDFRETGSLKSVFQKLLADNELTETHAGIYLQITRGAHRRIHSFPDKYEPTVYAFAFSLPSAAQNIENGIKVTTHEDIRWLRCDIKSVSLLPNTFLFNEAVENGGGECILIRNGVVTEATHSSVFGVKNGTVYTHPLSNLILPGITRKAVIGICKRLKIQVQEKAVSEEELFELDELFITGTGSEITPVIQVDDKPVGNKKPGGITRLIQFEFFKLTSF</sequence>
<dbReference type="GO" id="GO:0046394">
    <property type="term" value="P:carboxylic acid biosynthetic process"/>
    <property type="evidence" value="ECO:0007669"/>
    <property type="project" value="UniProtKB-ARBA"/>
</dbReference>
<dbReference type="GO" id="GO:0047810">
    <property type="term" value="F:D-alanine-2-oxoglutarate aminotransferase activity"/>
    <property type="evidence" value="ECO:0007669"/>
    <property type="project" value="UniProtKB-EC"/>
</dbReference>
<dbReference type="InterPro" id="IPR043132">
    <property type="entry name" value="BCAT-like_C"/>
</dbReference>
<dbReference type="AlphaFoldDB" id="A0A1M6EP01"/>
<evidence type="ECO:0000256" key="3">
    <source>
        <dbReference type="ARBA" id="ARBA00011738"/>
    </source>
</evidence>
<comment type="cofactor">
    <cofactor evidence="1">
        <name>pyridoxal 5'-phosphate</name>
        <dbReference type="ChEBI" id="CHEBI:597326"/>
    </cofactor>
</comment>
<dbReference type="GO" id="GO:0030170">
    <property type="term" value="F:pyridoxal phosphate binding"/>
    <property type="evidence" value="ECO:0007669"/>
    <property type="project" value="InterPro"/>
</dbReference>
<proteinExistence type="inferred from homology"/>
<evidence type="ECO:0000256" key="6">
    <source>
        <dbReference type="ARBA" id="ARBA00022576"/>
    </source>
</evidence>